<reference evidence="6 7" key="1">
    <citation type="submission" date="2017-06" db="EMBL/GenBank/DDBJ databases">
        <title>A platform for efficient transgenesis in Macrostomum lignano, a flatworm model organism for stem cell research.</title>
        <authorList>
            <person name="Berezikov E."/>
        </authorList>
    </citation>
    <scope>NUCLEOTIDE SEQUENCE [LARGE SCALE GENOMIC DNA]</scope>
    <source>
        <strain evidence="6">DV1</strain>
        <tissue evidence="6">Whole organism</tissue>
    </source>
</reference>
<name>A0A267H333_9PLAT</name>
<proteinExistence type="inferred from homology"/>
<evidence type="ECO:0000313" key="6">
    <source>
        <dbReference type="EMBL" id="PAA91947.1"/>
    </source>
</evidence>
<dbReference type="Gene3D" id="3.40.1230.10">
    <property type="entry name" value="MTH938-like"/>
    <property type="match status" value="1"/>
</dbReference>
<dbReference type="CDD" id="cd05126">
    <property type="entry name" value="Mth938"/>
    <property type="match status" value="1"/>
</dbReference>
<protein>
    <recommendedName>
        <fullName evidence="4">Mth938 domain-containing protein</fullName>
    </recommendedName>
</protein>
<dbReference type="FunFam" id="3.40.1230.10:FF:000001">
    <property type="entry name" value="Adipogenesis-associated, Mth938 domain-containing"/>
    <property type="match status" value="1"/>
</dbReference>
<dbReference type="PANTHER" id="PTHR15811">
    <property type="entry name" value="MTH938 DOMAIN-CONTAINING PROTEIN"/>
    <property type="match status" value="1"/>
</dbReference>
<feature type="chain" id="PRO_5013102856" description="Mth938 domain-containing protein" evidence="5">
    <location>
        <begin position="27"/>
        <end position="158"/>
    </location>
</feature>
<dbReference type="AlphaFoldDB" id="A0A267H333"/>
<evidence type="ECO:0000256" key="3">
    <source>
        <dbReference type="ARBA" id="ARBA00061510"/>
    </source>
</evidence>
<keyword evidence="2" id="KW-0963">Cytoplasm</keyword>
<sequence>LTTNLQPVMISTKILLLSIFLPSLLSLNSNTAASAAPLISKISWGRIRVSNMDSSYRDAKLWPAGSRSWDWRETGTHHRPGVQAADLQELFDKSPAGLDAVVISRGMDLVLQVPEATKQYVRDRGAKVYVLQTEAAAAKYNELVNAGQKVAGVFHSTC</sequence>
<gene>
    <name evidence="6" type="ORF">BOX15_Mlig015626g1</name>
</gene>
<organism evidence="6 7">
    <name type="scientific">Macrostomum lignano</name>
    <dbReference type="NCBI Taxonomy" id="282301"/>
    <lineage>
        <taxon>Eukaryota</taxon>
        <taxon>Metazoa</taxon>
        <taxon>Spiralia</taxon>
        <taxon>Lophotrochozoa</taxon>
        <taxon>Platyhelminthes</taxon>
        <taxon>Rhabditophora</taxon>
        <taxon>Macrostomorpha</taxon>
        <taxon>Macrostomida</taxon>
        <taxon>Macrostomidae</taxon>
        <taxon>Macrostomum</taxon>
    </lineage>
</organism>
<dbReference type="OrthoDB" id="413520at2759"/>
<dbReference type="Pfam" id="PF04430">
    <property type="entry name" value="DUF498"/>
    <property type="match status" value="1"/>
</dbReference>
<comment type="caution">
    <text evidence="6">The sequence shown here is derived from an EMBL/GenBank/DDBJ whole genome shotgun (WGS) entry which is preliminary data.</text>
</comment>
<evidence type="ECO:0000256" key="1">
    <source>
        <dbReference type="ARBA" id="ARBA00004496"/>
    </source>
</evidence>
<accession>A0A267H333</accession>
<evidence type="ECO:0000256" key="5">
    <source>
        <dbReference type="SAM" id="SignalP"/>
    </source>
</evidence>
<feature type="non-terminal residue" evidence="6">
    <location>
        <position position="1"/>
    </location>
</feature>
<dbReference type="SUPFAM" id="SSF64076">
    <property type="entry name" value="MTH938-like"/>
    <property type="match status" value="1"/>
</dbReference>
<dbReference type="EMBL" id="NIVC01000068">
    <property type="protein sequence ID" value="PAA91947.1"/>
    <property type="molecule type" value="Genomic_DNA"/>
</dbReference>
<comment type="similarity">
    <text evidence="3">Belongs to the AAMDC family.</text>
</comment>
<dbReference type="InterPro" id="IPR034096">
    <property type="entry name" value="AAMDC"/>
</dbReference>
<dbReference type="GO" id="GO:0005737">
    <property type="term" value="C:cytoplasm"/>
    <property type="evidence" value="ECO:0007669"/>
    <property type="project" value="UniProtKB-SubCell"/>
</dbReference>
<dbReference type="InterPro" id="IPR036748">
    <property type="entry name" value="MTH938-like_sf"/>
</dbReference>
<feature type="signal peptide" evidence="5">
    <location>
        <begin position="1"/>
        <end position="26"/>
    </location>
</feature>
<dbReference type="GO" id="GO:0045600">
    <property type="term" value="P:positive regulation of fat cell differentiation"/>
    <property type="evidence" value="ECO:0007669"/>
    <property type="project" value="TreeGrafter"/>
</dbReference>
<evidence type="ECO:0000313" key="7">
    <source>
        <dbReference type="Proteomes" id="UP000215902"/>
    </source>
</evidence>
<dbReference type="PANTHER" id="PTHR15811:SF5">
    <property type="entry name" value="MTH938 DOMAIN-CONTAINING PROTEIN"/>
    <property type="match status" value="1"/>
</dbReference>
<evidence type="ECO:0000256" key="4">
    <source>
        <dbReference type="ARBA" id="ARBA00074293"/>
    </source>
</evidence>
<keyword evidence="7" id="KW-1185">Reference proteome</keyword>
<dbReference type="Proteomes" id="UP000215902">
    <property type="component" value="Unassembled WGS sequence"/>
</dbReference>
<evidence type="ECO:0000256" key="2">
    <source>
        <dbReference type="ARBA" id="ARBA00022490"/>
    </source>
</evidence>
<keyword evidence="5" id="KW-0732">Signal</keyword>
<comment type="subcellular location">
    <subcellularLocation>
        <location evidence="1">Cytoplasm</location>
    </subcellularLocation>
</comment>
<dbReference type="InterPro" id="IPR007523">
    <property type="entry name" value="NDUFAF3/AAMDC"/>
</dbReference>